<dbReference type="SUPFAM" id="SSF48452">
    <property type="entry name" value="TPR-like"/>
    <property type="match status" value="1"/>
</dbReference>
<evidence type="ECO:0000313" key="2">
    <source>
        <dbReference type="Proteomes" id="UP000294752"/>
    </source>
</evidence>
<name>A0A4R7D8J5_9SPHI</name>
<dbReference type="InterPro" id="IPR024302">
    <property type="entry name" value="SusD-like"/>
</dbReference>
<keyword evidence="1" id="KW-0449">Lipoprotein</keyword>
<dbReference type="Pfam" id="PF12741">
    <property type="entry name" value="SusD-like"/>
    <property type="match status" value="1"/>
</dbReference>
<comment type="caution">
    <text evidence="1">The sequence shown here is derived from an EMBL/GenBank/DDBJ whole genome shotgun (WGS) entry which is preliminary data.</text>
</comment>
<dbReference type="EMBL" id="SNZV01000001">
    <property type="protein sequence ID" value="TDS17579.1"/>
    <property type="molecule type" value="Genomic_DNA"/>
</dbReference>
<evidence type="ECO:0000313" key="1">
    <source>
        <dbReference type="EMBL" id="TDS17579.1"/>
    </source>
</evidence>
<dbReference type="AlphaFoldDB" id="A0A4R7D8J5"/>
<gene>
    <name evidence="1" type="ORF">B0I21_101446</name>
</gene>
<protein>
    <submittedName>
        <fullName evidence="1">SusD/RagB-like outer membrane lipoprotein</fullName>
    </submittedName>
</protein>
<dbReference type="Gene3D" id="1.25.40.390">
    <property type="match status" value="1"/>
</dbReference>
<proteinExistence type="predicted"/>
<reference evidence="1 2" key="1">
    <citation type="submission" date="2019-03" db="EMBL/GenBank/DDBJ databases">
        <title>Genomic Encyclopedia of Type Strains, Phase III (KMG-III): the genomes of soil and plant-associated and newly described type strains.</title>
        <authorList>
            <person name="Whitman W."/>
        </authorList>
    </citation>
    <scope>NUCLEOTIDE SEQUENCE [LARGE SCALE GENOMIC DNA]</scope>
    <source>
        <strain evidence="1 2">CGMCC 1.12801</strain>
    </source>
</reference>
<dbReference type="PROSITE" id="PS51257">
    <property type="entry name" value="PROKAR_LIPOPROTEIN"/>
    <property type="match status" value="1"/>
</dbReference>
<accession>A0A4R7D8J5</accession>
<dbReference type="RefSeq" id="WP_243835917.1">
    <property type="nucleotide sequence ID" value="NZ_SNZV01000001.1"/>
</dbReference>
<organism evidence="1 2">
    <name type="scientific">Sphingobacterium paludis</name>
    <dbReference type="NCBI Taxonomy" id="1476465"/>
    <lineage>
        <taxon>Bacteria</taxon>
        <taxon>Pseudomonadati</taxon>
        <taxon>Bacteroidota</taxon>
        <taxon>Sphingobacteriia</taxon>
        <taxon>Sphingobacteriales</taxon>
        <taxon>Sphingobacteriaceae</taxon>
        <taxon>Sphingobacterium</taxon>
    </lineage>
</organism>
<keyword evidence="2" id="KW-1185">Reference proteome</keyword>
<sequence length="540" mass="60007">MSIMRYYQKYHNVIRASLACLLGIATLASCTKRYEGYNTNPYLATLEQQLADGFLVGRNFPDMVNAVMPAGDPAGQTNFINSYQLAYSLAADCYSGYMAQANNWNGNTNNLTYGFNLGWVNEQFRLTGVLMAGWTRIRDATELSGDSLQYSVAQLIKITGMLRVTDSYGPVPYSQIPTGTFTPAFDSQESIYRTSIAELGRAADILHALGANAGTPLAAYDQIYLGNYVQWAKYANSLKLRLAMRMAYVDPSNAQRFAEEAVSHPAGLLMTTTDAALQKAIPGRNFRNPMFHLSHGYNELRMGATMDSYLRGYNDPRIARFFQTSAIRPGVYVGLRSGIEVVPAVYQPFSTLNVADDTALPWMYASEVSFLRAEGVLRGWNMGGSTAQSFYEEGIRLAFAEQGVTMPADYLTNSTARPINYVDHSVGNRYSMAARTDVTIPWENAGSFERNLERIITQKWIAMYPNGAEAWAEFRRTGYPRIFPVGLNRSNGTVNTEIQVRRLPYPLQQYQENAANVANALTLLGGPDNGGTRLWWDAKP</sequence>
<dbReference type="InterPro" id="IPR011990">
    <property type="entry name" value="TPR-like_helical_dom_sf"/>
</dbReference>
<dbReference type="Proteomes" id="UP000294752">
    <property type="component" value="Unassembled WGS sequence"/>
</dbReference>